<keyword evidence="1" id="KW-0547">Nucleotide-binding</keyword>
<dbReference type="InterPro" id="IPR006298">
    <property type="entry name" value="BipA"/>
</dbReference>
<evidence type="ECO:0000259" key="4">
    <source>
        <dbReference type="PROSITE" id="PS51722"/>
    </source>
</evidence>
<reference evidence="5 6" key="1">
    <citation type="journal article" date="2022" name="Front. Microbiol.">
        <title>Male-killing mechanisms vary between Spiroplasma species.</title>
        <authorList>
            <person name="Arai H."/>
            <person name="Inoue M."/>
            <person name="Kageyama D."/>
        </authorList>
    </citation>
    <scope>NUCLEOTIDE SEQUENCE [LARGE SCALE GENOMIC DNA]</scope>
    <source>
        <strain evidence="6">sHm</strain>
    </source>
</reference>
<dbReference type="EMBL" id="AP026933">
    <property type="protein sequence ID" value="BDT04456.1"/>
    <property type="molecule type" value="Genomic_DNA"/>
</dbReference>
<dbReference type="Gene3D" id="3.30.70.240">
    <property type="match status" value="1"/>
</dbReference>
<dbReference type="InterPro" id="IPR048876">
    <property type="entry name" value="BipA_C"/>
</dbReference>
<evidence type="ECO:0000256" key="3">
    <source>
        <dbReference type="ARBA" id="ARBA00035722"/>
    </source>
</evidence>
<protein>
    <recommendedName>
        <fullName evidence="3">50S ribosomal subunit assembly factor BipA</fullName>
    </recommendedName>
</protein>
<dbReference type="PANTHER" id="PTHR42908">
    <property type="entry name" value="TRANSLATION ELONGATION FACTOR-RELATED"/>
    <property type="match status" value="1"/>
</dbReference>
<dbReference type="InterPro" id="IPR000795">
    <property type="entry name" value="T_Tr_GTP-bd_dom"/>
</dbReference>
<dbReference type="InterPro" id="IPR047042">
    <property type="entry name" value="BipA_II"/>
</dbReference>
<dbReference type="PROSITE" id="PS00301">
    <property type="entry name" value="G_TR_1"/>
    <property type="match status" value="1"/>
</dbReference>
<dbReference type="InterPro" id="IPR005225">
    <property type="entry name" value="Small_GTP-bd"/>
</dbReference>
<feature type="domain" description="Tr-type G" evidence="4">
    <location>
        <begin position="11"/>
        <end position="206"/>
    </location>
</feature>
<dbReference type="SUPFAM" id="SSF54980">
    <property type="entry name" value="EF-G C-terminal domain-like"/>
    <property type="match status" value="2"/>
</dbReference>
<dbReference type="Pfam" id="PF00009">
    <property type="entry name" value="GTP_EFTU"/>
    <property type="match status" value="1"/>
</dbReference>
<dbReference type="NCBIfam" id="TIGR00231">
    <property type="entry name" value="small_GTP"/>
    <property type="match status" value="1"/>
</dbReference>
<dbReference type="InterPro" id="IPR047043">
    <property type="entry name" value="BipA_III"/>
</dbReference>
<dbReference type="InterPro" id="IPR035647">
    <property type="entry name" value="EFG_III/V"/>
</dbReference>
<keyword evidence="6" id="KW-1185">Reference proteome</keyword>
<sequence length="614" mass="69289">MSEQEKVSAEQKIINIAVIAHVDVGKSTLVDALLKQSNIFHQNQVIVEQIMDSNDQERQRGITIYSKNCSIMHGNTKINIIDTPGHADFSSEVERIMKTVDCVILLVDSVEGPMPQTRFVLQKALEHNLNPILMINKIDKKDQRIEEVKDEVLELFMELNANDEQLDFPTLYGITKQGIAQYELNQPSENLEPLFETIIKHAKISKLVKYNEPLQMQISSLDYDSFIGRIGISRLFQGTISEGQEIIVVDDYDLKRKAKVKYLFVYQGLKRVAVKNAVAGDIVCIAGIENITIGNTICDKDNVVPMEPITIQAPTMSMNFLVNNSPFSGTEGKLVTSNKIKERLTRELETNVGLKIEQLSGSNADGFKVFGRGELHLSVLIENMRREGFELGISKPEVVFKKDEKGHTTEPVEEIILNHPTEYSSTVINNLNLRKGIMTNMDSDNVRDKIIFHIPTRGLIGFGRQYVNITRGTGVMVRSFLTYEPLKGEINNNRNGVLVSMITGTTLPYALNSLEERGTLFVKPQTKVYEGMIIGLSNRDKDLDVNPCKAKQLTNTRSSGNDEAVRLTPPTIFSLEESLEFIASDELVEVTPQNIRMRKKFLTENERKQNRNRK</sequence>
<dbReference type="Gene3D" id="3.30.70.870">
    <property type="entry name" value="Elongation Factor G (Translational Gtpase), domain 3"/>
    <property type="match status" value="1"/>
</dbReference>
<dbReference type="Gene3D" id="2.40.50.250">
    <property type="entry name" value="bipa protein"/>
    <property type="match status" value="1"/>
</dbReference>
<evidence type="ECO:0000256" key="2">
    <source>
        <dbReference type="ARBA" id="ARBA00023134"/>
    </source>
</evidence>
<dbReference type="CDD" id="cd16263">
    <property type="entry name" value="BipA_III"/>
    <property type="match status" value="1"/>
</dbReference>
<organism evidence="5 6">
    <name type="scientific">Spiroplasma ixodetis</name>
    <dbReference type="NCBI Taxonomy" id="2141"/>
    <lineage>
        <taxon>Bacteria</taxon>
        <taxon>Bacillati</taxon>
        <taxon>Mycoplasmatota</taxon>
        <taxon>Mollicutes</taxon>
        <taxon>Entomoplasmatales</taxon>
        <taxon>Spiroplasmataceae</taxon>
        <taxon>Spiroplasma</taxon>
    </lineage>
</organism>
<keyword evidence="2" id="KW-0342">GTP-binding</keyword>
<proteinExistence type="predicted"/>
<dbReference type="InterPro" id="IPR027417">
    <property type="entry name" value="P-loop_NTPase"/>
</dbReference>
<dbReference type="Pfam" id="PF00679">
    <property type="entry name" value="EFG_C"/>
    <property type="match status" value="1"/>
</dbReference>
<dbReference type="RefSeq" id="WP_281748229.1">
    <property type="nucleotide sequence ID" value="NZ_AP026933.1"/>
</dbReference>
<dbReference type="InterPro" id="IPR035651">
    <property type="entry name" value="BipA_V"/>
</dbReference>
<dbReference type="CDD" id="cd03710">
    <property type="entry name" value="BipA_TypA_C"/>
    <property type="match status" value="1"/>
</dbReference>
<name>A0ABM8BX59_9MOLU</name>
<dbReference type="NCBIfam" id="TIGR01394">
    <property type="entry name" value="TypA_BipA"/>
    <property type="match status" value="1"/>
</dbReference>
<accession>A0ABM8BX59</accession>
<dbReference type="InterPro" id="IPR031157">
    <property type="entry name" value="G_TR_CS"/>
</dbReference>
<dbReference type="PRINTS" id="PR00315">
    <property type="entry name" value="ELONGATNFCT"/>
</dbReference>
<dbReference type="InterPro" id="IPR009000">
    <property type="entry name" value="Transl_B-barrel_sf"/>
</dbReference>
<dbReference type="Gene3D" id="2.40.30.10">
    <property type="entry name" value="Translation factors"/>
    <property type="match status" value="1"/>
</dbReference>
<dbReference type="SUPFAM" id="SSF50447">
    <property type="entry name" value="Translation proteins"/>
    <property type="match status" value="1"/>
</dbReference>
<dbReference type="InterPro" id="IPR000640">
    <property type="entry name" value="EFG_V-like"/>
</dbReference>
<dbReference type="SUPFAM" id="SSF52540">
    <property type="entry name" value="P-loop containing nucleoside triphosphate hydrolases"/>
    <property type="match status" value="1"/>
</dbReference>
<gene>
    <name evidence="5" type="ORF">SHM_21020</name>
</gene>
<dbReference type="Proteomes" id="UP001163387">
    <property type="component" value="Chromosome"/>
</dbReference>
<dbReference type="Pfam" id="PF21018">
    <property type="entry name" value="BipA_C"/>
    <property type="match status" value="1"/>
</dbReference>
<dbReference type="CDD" id="cd01891">
    <property type="entry name" value="TypA_BipA"/>
    <property type="match status" value="1"/>
</dbReference>
<dbReference type="PANTHER" id="PTHR42908:SF8">
    <property type="entry name" value="TR-TYPE G DOMAIN-CONTAINING PROTEIN"/>
    <property type="match status" value="1"/>
</dbReference>
<dbReference type="InterPro" id="IPR042116">
    <property type="entry name" value="TypA/BipA_C"/>
</dbReference>
<evidence type="ECO:0000313" key="6">
    <source>
        <dbReference type="Proteomes" id="UP001163387"/>
    </source>
</evidence>
<dbReference type="PROSITE" id="PS51722">
    <property type="entry name" value="G_TR_2"/>
    <property type="match status" value="1"/>
</dbReference>
<evidence type="ECO:0000313" key="5">
    <source>
        <dbReference type="EMBL" id="BDT04456.1"/>
    </source>
</evidence>
<dbReference type="InterPro" id="IPR004161">
    <property type="entry name" value="EFTu-like_2"/>
</dbReference>
<dbReference type="InterPro" id="IPR047041">
    <property type="entry name" value="BipA_GTP-bd_dom"/>
</dbReference>
<dbReference type="Pfam" id="PF03144">
    <property type="entry name" value="GTP_EFTU_D2"/>
    <property type="match status" value="1"/>
</dbReference>
<dbReference type="CDD" id="cd03691">
    <property type="entry name" value="BipA_TypA_II"/>
    <property type="match status" value="1"/>
</dbReference>
<dbReference type="Gene3D" id="3.40.50.300">
    <property type="entry name" value="P-loop containing nucleotide triphosphate hydrolases"/>
    <property type="match status" value="1"/>
</dbReference>
<evidence type="ECO:0000256" key="1">
    <source>
        <dbReference type="ARBA" id="ARBA00022741"/>
    </source>
</evidence>